<dbReference type="InterPro" id="IPR012338">
    <property type="entry name" value="Beta-lactam/transpept-like"/>
</dbReference>
<comment type="similarity">
    <text evidence="2 7">Belongs to the class-D beta-lactamase family.</text>
</comment>
<dbReference type="EMBL" id="JAQQFM010000005">
    <property type="protein sequence ID" value="MFL9924910.1"/>
    <property type="molecule type" value="Genomic_DNA"/>
</dbReference>
<evidence type="ECO:0000313" key="11">
    <source>
        <dbReference type="Proteomes" id="UP001629246"/>
    </source>
</evidence>
<dbReference type="EC" id="3.5.2.6" evidence="3 7"/>
<dbReference type="NCBIfam" id="NF000270">
    <property type="entry name" value="bla_class_D_alt"/>
    <property type="match status" value="1"/>
</dbReference>
<evidence type="ECO:0000256" key="4">
    <source>
        <dbReference type="ARBA" id="ARBA00022729"/>
    </source>
</evidence>
<protein>
    <recommendedName>
        <fullName evidence="3 7">Beta-lactamase</fullName>
        <ecNumber evidence="3 7">3.5.2.6</ecNumber>
    </recommendedName>
</protein>
<dbReference type="PANTHER" id="PTHR30627">
    <property type="entry name" value="PEPTIDOGLYCAN D,D-TRANSPEPTIDASE"/>
    <property type="match status" value="1"/>
</dbReference>
<feature type="chain" id="PRO_5045695770" description="Beta-lactamase" evidence="8">
    <location>
        <begin position="19"/>
        <end position="266"/>
    </location>
</feature>
<dbReference type="Gene3D" id="3.40.710.10">
    <property type="entry name" value="DD-peptidase/beta-lactamase superfamily"/>
    <property type="match status" value="1"/>
</dbReference>
<dbReference type="PROSITE" id="PS00337">
    <property type="entry name" value="BETA_LACTAMASE_D"/>
    <property type="match status" value="1"/>
</dbReference>
<sequence>MLGAVLLTLSGLTSGACARTLCTIAVDAASGKVVTQSGECNTRVTPASTFKIALSLMGFDSGFLKDEHHPALAFRPGDPDWGGQDWTQDTDPARWMKYSVVWYSQRITHALGAQRLQRYAQAFGFGNADLSGDPGLDNGLERAWISSSLKISPAEQIAFLRKLAMRTLPVSAQALDMTYRITTLTPLAEGWELHGKTGAAFPRLPDGSNDRARGYGWFVGWMSRGDKTVVFVRLTQDERLEQGSPGIRARDAFLKELPGIGAAALH</sequence>
<evidence type="ECO:0000256" key="6">
    <source>
        <dbReference type="ARBA" id="ARBA00023251"/>
    </source>
</evidence>
<dbReference type="PANTHER" id="PTHR30627:SF6">
    <property type="entry name" value="BETA-LACTAMASE YBXI-RELATED"/>
    <property type="match status" value="1"/>
</dbReference>
<dbReference type="InterPro" id="IPR001460">
    <property type="entry name" value="PCN-bd_Tpept"/>
</dbReference>
<comment type="caution">
    <text evidence="10">The sequence shown here is derived from an EMBL/GenBank/DDBJ whole genome shotgun (WGS) entry which is preliminary data.</text>
</comment>
<keyword evidence="6 7" id="KW-0046">Antibiotic resistance</keyword>
<dbReference type="InterPro" id="IPR002137">
    <property type="entry name" value="Beta-lactam_class-D_AS"/>
</dbReference>
<keyword evidence="11" id="KW-1185">Reference proteome</keyword>
<evidence type="ECO:0000256" key="1">
    <source>
        <dbReference type="ARBA" id="ARBA00001526"/>
    </source>
</evidence>
<keyword evidence="4 8" id="KW-0732">Signal</keyword>
<feature type="domain" description="Penicillin-binding protein transpeptidase" evidence="9">
    <location>
        <begin position="22"/>
        <end position="244"/>
    </location>
</feature>
<evidence type="ECO:0000256" key="8">
    <source>
        <dbReference type="SAM" id="SignalP"/>
    </source>
</evidence>
<comment type="catalytic activity">
    <reaction evidence="1 7">
        <text>a beta-lactam + H2O = a substituted beta-amino acid</text>
        <dbReference type="Rhea" id="RHEA:20401"/>
        <dbReference type="ChEBI" id="CHEBI:15377"/>
        <dbReference type="ChEBI" id="CHEBI:35627"/>
        <dbReference type="ChEBI" id="CHEBI:140347"/>
        <dbReference type="EC" id="3.5.2.6"/>
    </reaction>
</comment>
<accession>A0ABW9A951</accession>
<reference evidence="10 11" key="1">
    <citation type="journal article" date="2024" name="Chem. Sci.">
        <title>Discovery of megapolipeptins by genome mining of a Burkholderiales bacteria collection.</title>
        <authorList>
            <person name="Paulo B.S."/>
            <person name="Recchia M.J.J."/>
            <person name="Lee S."/>
            <person name="Fergusson C.H."/>
            <person name="Romanowski S.B."/>
            <person name="Hernandez A."/>
            <person name="Krull N."/>
            <person name="Liu D.Y."/>
            <person name="Cavanagh H."/>
            <person name="Bos A."/>
            <person name="Gray C.A."/>
            <person name="Murphy B.T."/>
            <person name="Linington R.G."/>
            <person name="Eustaquio A.S."/>
        </authorList>
    </citation>
    <scope>NUCLEOTIDE SEQUENCE [LARGE SCALE GENOMIC DNA]</scope>
    <source>
        <strain evidence="10 11">RL21-008-BIB-A</strain>
    </source>
</reference>
<evidence type="ECO:0000256" key="5">
    <source>
        <dbReference type="ARBA" id="ARBA00022801"/>
    </source>
</evidence>
<proteinExistence type="inferred from homology"/>
<evidence type="ECO:0000313" key="10">
    <source>
        <dbReference type="EMBL" id="MFL9924910.1"/>
    </source>
</evidence>
<dbReference type="InterPro" id="IPR050515">
    <property type="entry name" value="Beta-lactam/transpept"/>
</dbReference>
<keyword evidence="5 7" id="KW-0378">Hydrolase</keyword>
<gene>
    <name evidence="10" type="primary">blaOXA</name>
    <name evidence="10" type="ORF">PQR62_11595</name>
</gene>
<organism evidence="10 11">
    <name type="scientific">Herbaspirillum lusitanum</name>
    <dbReference type="NCBI Taxonomy" id="213312"/>
    <lineage>
        <taxon>Bacteria</taxon>
        <taxon>Pseudomonadati</taxon>
        <taxon>Pseudomonadota</taxon>
        <taxon>Betaproteobacteria</taxon>
        <taxon>Burkholderiales</taxon>
        <taxon>Oxalobacteraceae</taxon>
        <taxon>Herbaspirillum</taxon>
    </lineage>
</organism>
<evidence type="ECO:0000256" key="3">
    <source>
        <dbReference type="ARBA" id="ARBA00012865"/>
    </source>
</evidence>
<dbReference type="SUPFAM" id="SSF56601">
    <property type="entry name" value="beta-lactamase/transpeptidase-like"/>
    <property type="match status" value="1"/>
</dbReference>
<evidence type="ECO:0000259" key="9">
    <source>
        <dbReference type="Pfam" id="PF00905"/>
    </source>
</evidence>
<evidence type="ECO:0000256" key="2">
    <source>
        <dbReference type="ARBA" id="ARBA00007898"/>
    </source>
</evidence>
<name>A0ABW9A951_9BURK</name>
<dbReference type="Proteomes" id="UP001629246">
    <property type="component" value="Unassembled WGS sequence"/>
</dbReference>
<feature type="signal peptide" evidence="8">
    <location>
        <begin position="1"/>
        <end position="18"/>
    </location>
</feature>
<dbReference type="GO" id="GO:0008800">
    <property type="term" value="F:beta-lactamase activity"/>
    <property type="evidence" value="ECO:0007669"/>
    <property type="project" value="UniProtKB-EC"/>
</dbReference>
<evidence type="ECO:0000256" key="7">
    <source>
        <dbReference type="RuleBase" id="RU361140"/>
    </source>
</evidence>
<dbReference type="Pfam" id="PF00905">
    <property type="entry name" value="Transpeptidase"/>
    <property type="match status" value="1"/>
</dbReference>